<feature type="transmembrane region" description="Helical" evidence="1">
    <location>
        <begin position="54"/>
        <end position="75"/>
    </location>
</feature>
<keyword evidence="1" id="KW-0472">Membrane</keyword>
<dbReference type="EMBL" id="BMFO01000003">
    <property type="protein sequence ID" value="GGF94777.1"/>
    <property type="molecule type" value="Genomic_DNA"/>
</dbReference>
<feature type="transmembrane region" description="Helical" evidence="1">
    <location>
        <begin position="114"/>
        <end position="134"/>
    </location>
</feature>
<reference evidence="2" key="2">
    <citation type="submission" date="2020-09" db="EMBL/GenBank/DDBJ databases">
        <authorList>
            <person name="Sun Q."/>
            <person name="Zhou Y."/>
        </authorList>
    </citation>
    <scope>NUCLEOTIDE SEQUENCE</scope>
    <source>
        <strain evidence="2">CGMCC 1.12726</strain>
    </source>
</reference>
<dbReference type="AlphaFoldDB" id="A0A917FQI1"/>
<evidence type="ECO:0000313" key="3">
    <source>
        <dbReference type="Proteomes" id="UP000632858"/>
    </source>
</evidence>
<gene>
    <name evidence="2" type="ORF">GCM10010960_15630</name>
</gene>
<feature type="transmembrane region" description="Helical" evidence="1">
    <location>
        <begin position="87"/>
        <end position="108"/>
    </location>
</feature>
<evidence type="ECO:0008006" key="4">
    <source>
        <dbReference type="Google" id="ProtNLM"/>
    </source>
</evidence>
<reference evidence="2" key="1">
    <citation type="journal article" date="2014" name="Int. J. Syst. Evol. Microbiol.">
        <title>Complete genome sequence of Corynebacterium casei LMG S-19264T (=DSM 44701T), isolated from a smear-ripened cheese.</title>
        <authorList>
            <consortium name="US DOE Joint Genome Institute (JGI-PGF)"/>
            <person name="Walter F."/>
            <person name="Albersmeier A."/>
            <person name="Kalinowski J."/>
            <person name="Ruckert C."/>
        </authorList>
    </citation>
    <scope>NUCLEOTIDE SEQUENCE</scope>
    <source>
        <strain evidence="2">CGMCC 1.12726</strain>
    </source>
</reference>
<dbReference type="RefSeq" id="WP_188449649.1">
    <property type="nucleotide sequence ID" value="NZ_BMFO01000003.1"/>
</dbReference>
<proteinExistence type="predicted"/>
<protein>
    <recommendedName>
        <fullName evidence="4">Transmembrane protein</fullName>
    </recommendedName>
</protein>
<name>A0A917FQI1_9GAMM</name>
<dbReference type="Proteomes" id="UP000632858">
    <property type="component" value="Unassembled WGS sequence"/>
</dbReference>
<comment type="caution">
    <text evidence="2">The sequence shown here is derived from an EMBL/GenBank/DDBJ whole genome shotgun (WGS) entry which is preliminary data.</text>
</comment>
<keyword evidence="1" id="KW-0812">Transmembrane</keyword>
<evidence type="ECO:0000313" key="2">
    <source>
        <dbReference type="EMBL" id="GGF94777.1"/>
    </source>
</evidence>
<evidence type="ECO:0000256" key="1">
    <source>
        <dbReference type="SAM" id="Phobius"/>
    </source>
</evidence>
<organism evidence="2 3">
    <name type="scientific">Arenimonas maotaiensis</name>
    <dbReference type="NCBI Taxonomy" id="1446479"/>
    <lineage>
        <taxon>Bacteria</taxon>
        <taxon>Pseudomonadati</taxon>
        <taxon>Pseudomonadota</taxon>
        <taxon>Gammaproteobacteria</taxon>
        <taxon>Lysobacterales</taxon>
        <taxon>Lysobacteraceae</taxon>
        <taxon>Arenimonas</taxon>
    </lineage>
</organism>
<accession>A0A917FQI1</accession>
<feature type="transmembrane region" description="Helical" evidence="1">
    <location>
        <begin position="23"/>
        <end position="42"/>
    </location>
</feature>
<sequence>MADTDTSCFRPRTAAEIRYTRRVVATMSAYVALLFGSILLLRGVAADWPAGAKALLALAPVVPVALLGKALVAYLGECDEMIRHVELEAIALASLIVGLLFLSIGFLIQAGVFTVGGGTVAIWVFPSLCGFYGLTKWQAVRRYR</sequence>
<keyword evidence="1" id="KW-1133">Transmembrane helix</keyword>
<keyword evidence="3" id="KW-1185">Reference proteome</keyword>